<comment type="similarity">
    <text evidence="1 3 4">Belongs to the ArsC family.</text>
</comment>
<comment type="caution">
    <text evidence="5">The sequence shown here is derived from an EMBL/GenBank/DDBJ whole genome shotgun (WGS) entry which is preliminary data.</text>
</comment>
<dbReference type="CDD" id="cd03034">
    <property type="entry name" value="ArsC_ArsC"/>
    <property type="match status" value="1"/>
</dbReference>
<evidence type="ECO:0000256" key="2">
    <source>
        <dbReference type="ARBA" id="ARBA00023002"/>
    </source>
</evidence>
<name>A0A0Q9YIU1_9GAMM</name>
<dbReference type="EMBL" id="LKHV01000017">
    <property type="protein sequence ID" value="KRG17418.1"/>
    <property type="molecule type" value="Genomic_DNA"/>
</dbReference>
<protein>
    <recommendedName>
        <fullName evidence="4">Arsenate reductase</fullName>
        <ecNumber evidence="4">1.20.4.1</ecNumber>
    </recommendedName>
</protein>
<keyword evidence="2 4" id="KW-0560">Oxidoreductase</keyword>
<proteinExistence type="inferred from homology"/>
<evidence type="ECO:0000313" key="6">
    <source>
        <dbReference type="EMBL" id="MCS5708783.1"/>
    </source>
</evidence>
<dbReference type="Gene3D" id="3.40.30.10">
    <property type="entry name" value="Glutaredoxin"/>
    <property type="match status" value="1"/>
</dbReference>
<dbReference type="STRING" id="437022.CC99x_02386"/>
<comment type="catalytic activity">
    <reaction evidence="4">
        <text>[glutaredoxin]-dithiol + arsenate + glutathione + H(+) = glutathionyl-S-S-[glutaredoxin] + arsenite + H2O</text>
        <dbReference type="Rhea" id="RHEA:22016"/>
        <dbReference type="Rhea" id="RHEA-COMP:10729"/>
        <dbReference type="Rhea" id="RHEA-COMP:17668"/>
        <dbReference type="ChEBI" id="CHEBI:15377"/>
        <dbReference type="ChEBI" id="CHEBI:15378"/>
        <dbReference type="ChEBI" id="CHEBI:29242"/>
        <dbReference type="ChEBI" id="CHEBI:29950"/>
        <dbReference type="ChEBI" id="CHEBI:48597"/>
        <dbReference type="ChEBI" id="CHEBI:57925"/>
        <dbReference type="ChEBI" id="CHEBI:146199"/>
        <dbReference type="EC" id="1.20.4.1"/>
    </reaction>
</comment>
<evidence type="ECO:0000313" key="7">
    <source>
        <dbReference type="Proteomes" id="UP000051494"/>
    </source>
</evidence>
<reference evidence="5" key="1">
    <citation type="submission" date="2015-09" db="EMBL/GenBank/DDBJ databases">
        <title>Draft Genome Sequences of Two Novel Amoeba-resistant Intranuclear Bacteria, Candidatus Berkiella cookevillensis and Candidatus Berkiella aquae.</title>
        <authorList>
            <person name="Mehari Y.T."/>
            <person name="Arivett B.A."/>
            <person name="Farone A.L."/>
            <person name="Gunderson J.H."/>
            <person name="Farone M.B."/>
        </authorList>
    </citation>
    <scope>NUCLEOTIDE SEQUENCE [LARGE SCALE GENOMIC DNA]</scope>
    <source>
        <strain evidence="5">CC99</strain>
    </source>
</reference>
<dbReference type="RefSeq" id="WP_057625476.1">
    <property type="nucleotide sequence ID" value="NZ_LKHV02000001.1"/>
</dbReference>
<dbReference type="OrthoDB" id="9790554at2"/>
<evidence type="ECO:0000313" key="5">
    <source>
        <dbReference type="EMBL" id="KRG17418.1"/>
    </source>
</evidence>
<dbReference type="SUPFAM" id="SSF52833">
    <property type="entry name" value="Thioredoxin-like"/>
    <property type="match status" value="1"/>
</dbReference>
<dbReference type="EC" id="1.20.4.1" evidence="4"/>
<dbReference type="GO" id="GO:0008794">
    <property type="term" value="F:arsenate reductase (glutaredoxin) activity"/>
    <property type="evidence" value="ECO:0007669"/>
    <property type="project" value="UniProtKB-UniRule"/>
</dbReference>
<evidence type="ECO:0000256" key="4">
    <source>
        <dbReference type="RuleBase" id="RU362029"/>
    </source>
</evidence>
<dbReference type="Proteomes" id="UP000051494">
    <property type="component" value="Unassembled WGS sequence"/>
</dbReference>
<dbReference type="PANTHER" id="PTHR30041:SF4">
    <property type="entry name" value="ARSENATE REDUCTASE"/>
    <property type="match status" value="1"/>
</dbReference>
<dbReference type="NCBIfam" id="TIGR00014">
    <property type="entry name" value="arsC"/>
    <property type="match status" value="1"/>
</dbReference>
<evidence type="ECO:0000256" key="3">
    <source>
        <dbReference type="PROSITE-ProRule" id="PRU01282"/>
    </source>
</evidence>
<dbReference type="Pfam" id="PF03960">
    <property type="entry name" value="ArsC"/>
    <property type="match status" value="1"/>
</dbReference>
<dbReference type="PROSITE" id="PS51353">
    <property type="entry name" value="ARSC"/>
    <property type="match status" value="1"/>
</dbReference>
<dbReference type="PATRIC" id="fig|1590042.3.peg.2444"/>
<sequence length="116" mass="13354">MQVTLYHNPRCSKSRQALEILNNMSVNLTIVEYLKTPPSVLELKKIIMLLGGEARTLLRVKEDKYSELKLNNPSLTEEQLINAMHHYPILIERPIVITDKLAIIARPPEKILEILK</sequence>
<dbReference type="InterPro" id="IPR006659">
    <property type="entry name" value="Arsenate_reductase"/>
</dbReference>
<dbReference type="EMBL" id="LKHV02000001">
    <property type="protein sequence ID" value="MCS5708783.1"/>
    <property type="molecule type" value="Genomic_DNA"/>
</dbReference>
<dbReference type="InterPro" id="IPR036249">
    <property type="entry name" value="Thioredoxin-like_sf"/>
</dbReference>
<reference evidence="6" key="2">
    <citation type="journal article" date="2016" name="Genome Announc.">
        <title>Draft Genome Sequences of Two Novel Amoeba-Resistant Intranuclear Bacteria, 'Candidatus Berkiella cookevillensis' and 'Candidatus Berkiella aquae'.</title>
        <authorList>
            <person name="Mehari Y.T."/>
            <person name="Arivett B.A."/>
            <person name="Farone A.L."/>
            <person name="Gunderson J.H."/>
            <person name="Farone M.B."/>
        </authorList>
    </citation>
    <scope>NUCLEOTIDE SEQUENCE</scope>
    <source>
        <strain evidence="6">CC99</strain>
    </source>
</reference>
<gene>
    <name evidence="5" type="primary">arsC</name>
    <name evidence="6" type="ORF">CC99x_007680</name>
    <name evidence="5" type="ORF">CC99x_02386</name>
</gene>
<dbReference type="PANTHER" id="PTHR30041">
    <property type="entry name" value="ARSENATE REDUCTASE"/>
    <property type="match status" value="1"/>
</dbReference>
<accession>A0A0Q9YIU1</accession>
<organism evidence="5">
    <name type="scientific">Candidatus Berkiella cookevillensis</name>
    <dbReference type="NCBI Taxonomy" id="437022"/>
    <lineage>
        <taxon>Bacteria</taxon>
        <taxon>Pseudomonadati</taxon>
        <taxon>Pseudomonadota</taxon>
        <taxon>Gammaproteobacteria</taxon>
        <taxon>Candidatus Berkiellales</taxon>
        <taxon>Candidatus Berkiellaceae</taxon>
        <taxon>Candidatus Berkiella</taxon>
    </lineage>
</organism>
<dbReference type="InterPro" id="IPR006660">
    <property type="entry name" value="Arsenate_reductase-like"/>
</dbReference>
<evidence type="ECO:0000256" key="1">
    <source>
        <dbReference type="ARBA" id="ARBA00007198"/>
    </source>
</evidence>
<keyword evidence="7" id="KW-1185">Reference proteome</keyword>
<reference evidence="6" key="3">
    <citation type="submission" date="2021-06" db="EMBL/GenBank/DDBJ databases">
        <title>Genomic Description and Analysis of Intracellular Bacteria, Candidatus Berkiella cookevillensis and Candidatus Berkiella aquae.</title>
        <authorList>
            <person name="Kidane D.T."/>
            <person name="Mehari Y.T."/>
            <person name="Rice F.C."/>
            <person name="Arivett B.A."/>
            <person name="Farone A.L."/>
            <person name="Berk S.G."/>
            <person name="Farone M.B."/>
        </authorList>
    </citation>
    <scope>NUCLEOTIDE SEQUENCE</scope>
    <source>
        <strain evidence="6">CC99</strain>
    </source>
</reference>
<dbReference type="AlphaFoldDB" id="A0A0Q9YIU1"/>